<dbReference type="Proteomes" id="UP000694941">
    <property type="component" value="Unplaced"/>
</dbReference>
<dbReference type="RefSeq" id="XP_022253597.1">
    <property type="nucleotide sequence ID" value="XM_022397889.1"/>
</dbReference>
<dbReference type="InterPro" id="IPR013604">
    <property type="entry name" value="7TM_chemorcpt"/>
</dbReference>
<feature type="transmembrane region" description="Helical" evidence="7">
    <location>
        <begin position="317"/>
        <end position="337"/>
    </location>
</feature>
<protein>
    <submittedName>
        <fullName evidence="9">Uncharacterized protein LOC111088269</fullName>
    </submittedName>
</protein>
<feature type="transmembrane region" description="Helical" evidence="7">
    <location>
        <begin position="282"/>
        <end position="305"/>
    </location>
</feature>
<feature type="transmembrane region" description="Helical" evidence="7">
    <location>
        <begin position="91"/>
        <end position="111"/>
    </location>
</feature>
<feature type="transmembrane region" description="Helical" evidence="7">
    <location>
        <begin position="211"/>
        <end position="239"/>
    </location>
</feature>
<evidence type="ECO:0000313" key="8">
    <source>
        <dbReference type="Proteomes" id="UP000694941"/>
    </source>
</evidence>
<dbReference type="PANTHER" id="PTHR21421:SF29">
    <property type="entry name" value="GUSTATORY RECEPTOR 5A FOR TREHALOSE-RELATED"/>
    <property type="match status" value="1"/>
</dbReference>
<dbReference type="GeneID" id="111088269"/>
<organism evidence="8 9">
    <name type="scientific">Limulus polyphemus</name>
    <name type="common">Atlantic horseshoe crab</name>
    <dbReference type="NCBI Taxonomy" id="6850"/>
    <lineage>
        <taxon>Eukaryota</taxon>
        <taxon>Metazoa</taxon>
        <taxon>Ecdysozoa</taxon>
        <taxon>Arthropoda</taxon>
        <taxon>Chelicerata</taxon>
        <taxon>Merostomata</taxon>
        <taxon>Xiphosura</taxon>
        <taxon>Limulidae</taxon>
        <taxon>Limulus</taxon>
    </lineage>
</organism>
<name>A0ABM1TCJ1_LIMPO</name>
<evidence type="ECO:0000256" key="3">
    <source>
        <dbReference type="ARBA" id="ARBA00022692"/>
    </source>
</evidence>
<keyword evidence="6" id="KW-0675">Receptor</keyword>
<keyword evidence="3 7" id="KW-0812">Transmembrane</keyword>
<evidence type="ECO:0000256" key="4">
    <source>
        <dbReference type="ARBA" id="ARBA00022989"/>
    </source>
</evidence>
<keyword evidence="5 7" id="KW-0472">Membrane</keyword>
<keyword evidence="4 7" id="KW-1133">Transmembrane helix</keyword>
<evidence type="ECO:0000256" key="5">
    <source>
        <dbReference type="ARBA" id="ARBA00023136"/>
    </source>
</evidence>
<evidence type="ECO:0000256" key="7">
    <source>
        <dbReference type="SAM" id="Phobius"/>
    </source>
</evidence>
<comment type="subcellular location">
    <subcellularLocation>
        <location evidence="1">Cell membrane</location>
        <topology evidence="1">Multi-pass membrane protein</topology>
    </subcellularLocation>
</comment>
<proteinExistence type="predicted"/>
<feature type="transmembrane region" description="Helical" evidence="7">
    <location>
        <begin position="178"/>
        <end position="199"/>
    </location>
</feature>
<dbReference type="PANTHER" id="PTHR21421">
    <property type="entry name" value="GUSTATORY RECEPTOR"/>
    <property type="match status" value="1"/>
</dbReference>
<evidence type="ECO:0000256" key="6">
    <source>
        <dbReference type="ARBA" id="ARBA00023170"/>
    </source>
</evidence>
<gene>
    <name evidence="9" type="primary">LOC111088269</name>
</gene>
<evidence type="ECO:0000256" key="1">
    <source>
        <dbReference type="ARBA" id="ARBA00004651"/>
    </source>
</evidence>
<keyword evidence="2" id="KW-1003">Cell membrane</keyword>
<reference evidence="9" key="1">
    <citation type="submission" date="2025-08" db="UniProtKB">
        <authorList>
            <consortium name="RefSeq"/>
        </authorList>
    </citation>
    <scope>IDENTIFICATION</scope>
    <source>
        <tissue evidence="9">Muscle</tissue>
    </source>
</reference>
<accession>A0ABM1TCJ1</accession>
<sequence>MQPKIQSQAELPMAAYRRKTHSINMNEDSIPAADVLPLIMENREATAKQSQFYLAFRLLAFAAKVCGLLPLGDVLTYDVNSLYFLWNSFSFLYSCSVVVCHFILGSIHIYLNAHFMFYTDQQSALVTSVLTSVQYILPFLSSLTMISATSQFPRYCQKWLKVERRVGLHVHAVSLHRYAINLLFCPLMFFTVPLVLRSVADGLSWSFWKVLLFFANLYTITAIFIPFCVLLFLCLALRLSFNKFTEILDTTLLASKEDISTEVEGLRRDHAFLCNLARETDAMFSTLVFVAVPSVLCCFVGQLCFAPQSPEKSILHLTAEVFEIVLVVIFCLALVLAADDVTKLSTDCLPCLHKVRTLNVCPNSKFEIQLLTLEVQESSVKFSGQRFFYLHRELLTKVAVFGFMMILVKSGVFNCLITGNSSLTTRLAATNKPITEQ</sequence>
<feature type="transmembrane region" description="Helical" evidence="7">
    <location>
        <begin position="52"/>
        <end position="71"/>
    </location>
</feature>
<evidence type="ECO:0000256" key="2">
    <source>
        <dbReference type="ARBA" id="ARBA00022475"/>
    </source>
</evidence>
<keyword evidence="8" id="KW-1185">Reference proteome</keyword>
<feature type="transmembrane region" description="Helical" evidence="7">
    <location>
        <begin position="398"/>
        <end position="417"/>
    </location>
</feature>
<evidence type="ECO:0000313" key="9">
    <source>
        <dbReference type="RefSeq" id="XP_022253597.1"/>
    </source>
</evidence>
<dbReference type="Pfam" id="PF08395">
    <property type="entry name" value="7tm_7"/>
    <property type="match status" value="1"/>
</dbReference>